<name>A0A8T3BDI1_DENNO</name>
<dbReference type="Proteomes" id="UP000829196">
    <property type="component" value="Unassembled WGS sequence"/>
</dbReference>
<gene>
    <name evidence="1" type="ORF">KFK09_011735</name>
</gene>
<protein>
    <recommendedName>
        <fullName evidence="3">Mitochondrial protein</fullName>
    </recommendedName>
</protein>
<sequence>MLSTSEVMRMSGQVRTLGSLNQFLGIQAIATDHGYHLNQSTFAVNILHRAGLENCKHVVTPFSLKSQRDSTSFQPIDNPMQFRQLVGALQFLTITRPDISFAVNKLCQAMHSPHQYDFQALKHLLRYLKGTLDFGLPITSTSTSLRAYADSDWAGDPLDRKSTTGYCCFIGDTLLSWCVKKQPTVARSSTEAEYRALATAATDIVWLRRLLA</sequence>
<dbReference type="EMBL" id="JAGYWB010000009">
    <property type="protein sequence ID" value="KAI0511112.1"/>
    <property type="molecule type" value="Genomic_DNA"/>
</dbReference>
<dbReference type="CDD" id="cd09272">
    <property type="entry name" value="RNase_HI_RT_Ty1"/>
    <property type="match status" value="1"/>
</dbReference>
<accession>A0A8T3BDI1</accession>
<proteinExistence type="predicted"/>
<dbReference type="OrthoDB" id="661132at2759"/>
<dbReference type="SUPFAM" id="SSF56672">
    <property type="entry name" value="DNA/RNA polymerases"/>
    <property type="match status" value="1"/>
</dbReference>
<comment type="caution">
    <text evidence="1">The sequence shown here is derived from an EMBL/GenBank/DDBJ whole genome shotgun (WGS) entry which is preliminary data.</text>
</comment>
<evidence type="ECO:0008006" key="3">
    <source>
        <dbReference type="Google" id="ProtNLM"/>
    </source>
</evidence>
<dbReference type="AlphaFoldDB" id="A0A8T3BDI1"/>
<evidence type="ECO:0000313" key="2">
    <source>
        <dbReference type="Proteomes" id="UP000829196"/>
    </source>
</evidence>
<reference evidence="1" key="1">
    <citation type="journal article" date="2022" name="Front. Genet.">
        <title>Chromosome-Scale Assembly of the Dendrobium nobile Genome Provides Insights Into the Molecular Mechanism of the Biosynthesis of the Medicinal Active Ingredient of Dendrobium.</title>
        <authorList>
            <person name="Xu Q."/>
            <person name="Niu S.-C."/>
            <person name="Li K.-L."/>
            <person name="Zheng P.-J."/>
            <person name="Zhang X.-J."/>
            <person name="Jia Y."/>
            <person name="Liu Y."/>
            <person name="Niu Y.-X."/>
            <person name="Yu L.-H."/>
            <person name="Chen D.-F."/>
            <person name="Zhang G.-Q."/>
        </authorList>
    </citation>
    <scope>NUCLEOTIDE SEQUENCE</scope>
    <source>
        <tissue evidence="1">Leaf</tissue>
    </source>
</reference>
<dbReference type="PANTHER" id="PTHR11439">
    <property type="entry name" value="GAG-POL-RELATED RETROTRANSPOSON"/>
    <property type="match status" value="1"/>
</dbReference>
<dbReference type="PANTHER" id="PTHR11439:SF455">
    <property type="entry name" value="RLK (RECEPTOR-LIKE PROTEIN KINASE) 8, PUTATIVE-RELATED"/>
    <property type="match status" value="1"/>
</dbReference>
<evidence type="ECO:0000313" key="1">
    <source>
        <dbReference type="EMBL" id="KAI0511112.1"/>
    </source>
</evidence>
<dbReference type="InterPro" id="IPR043502">
    <property type="entry name" value="DNA/RNA_pol_sf"/>
</dbReference>
<keyword evidence="2" id="KW-1185">Reference proteome</keyword>
<organism evidence="1 2">
    <name type="scientific">Dendrobium nobile</name>
    <name type="common">Orchid</name>
    <dbReference type="NCBI Taxonomy" id="94219"/>
    <lineage>
        <taxon>Eukaryota</taxon>
        <taxon>Viridiplantae</taxon>
        <taxon>Streptophyta</taxon>
        <taxon>Embryophyta</taxon>
        <taxon>Tracheophyta</taxon>
        <taxon>Spermatophyta</taxon>
        <taxon>Magnoliopsida</taxon>
        <taxon>Liliopsida</taxon>
        <taxon>Asparagales</taxon>
        <taxon>Orchidaceae</taxon>
        <taxon>Epidendroideae</taxon>
        <taxon>Malaxideae</taxon>
        <taxon>Dendrobiinae</taxon>
        <taxon>Dendrobium</taxon>
    </lineage>
</organism>